<keyword evidence="2" id="KW-1185">Reference proteome</keyword>
<feature type="domain" description="OTU" evidence="1">
    <location>
        <begin position="745"/>
        <end position="881"/>
    </location>
</feature>
<dbReference type="Gene3D" id="3.90.70.80">
    <property type="match status" value="1"/>
</dbReference>
<name>A0A7E4VGZ8_PANRE</name>
<accession>A0A7E4VGZ8</accession>
<evidence type="ECO:0000313" key="2">
    <source>
        <dbReference type="Proteomes" id="UP000492821"/>
    </source>
</evidence>
<dbReference type="WBParaSite" id="Pan_g20280.t2">
    <property type="protein sequence ID" value="Pan_g20280.t2"/>
    <property type="gene ID" value="Pan_g20280"/>
</dbReference>
<organism evidence="2 3">
    <name type="scientific">Panagrellus redivivus</name>
    <name type="common">Microworm</name>
    <dbReference type="NCBI Taxonomy" id="6233"/>
    <lineage>
        <taxon>Eukaryota</taxon>
        <taxon>Metazoa</taxon>
        <taxon>Ecdysozoa</taxon>
        <taxon>Nematoda</taxon>
        <taxon>Chromadorea</taxon>
        <taxon>Rhabditida</taxon>
        <taxon>Tylenchina</taxon>
        <taxon>Panagrolaimomorpha</taxon>
        <taxon>Panagrolaimoidea</taxon>
        <taxon>Panagrolaimidae</taxon>
        <taxon>Panagrellus</taxon>
    </lineage>
</organism>
<proteinExistence type="predicted"/>
<dbReference type="AlphaFoldDB" id="A0A7E4VGZ8"/>
<dbReference type="InterPro" id="IPR003323">
    <property type="entry name" value="OTU_dom"/>
</dbReference>
<evidence type="ECO:0000313" key="3">
    <source>
        <dbReference type="WBParaSite" id="Pan_g20280.t2"/>
    </source>
</evidence>
<dbReference type="Proteomes" id="UP000492821">
    <property type="component" value="Unassembled WGS sequence"/>
</dbReference>
<sequence length="908" mass="103359">MDNESGSEKRHTTQARILLTDARVLYYVDAFVLRKQFGSDVPFDCTQVDNLRRLAESISAVFPNSKPVSRTTVQYWYQKREELRAEGKISKTYWQALNEELCRKWPLTTASKADRCSDDIPPPFDANLSLPAPKITSRSLSLGAPTSIYHFGYTDKCGDKTLCYNYDEFNPDRVKVYHLNRADLQDSTGVSYYKCSTCKGRAQVNISGLFVSPTHPHEDDCIGLDRKQFDCDQCIRYAKVLIRRGVSKVNAHGIAQDRAITLNCFDKLFPPYAILAKTYSNVEGTRKIDEPVTLKTGERWLLHKYDTMRVYATDAMLQTLATCEIAVVDGTFSKCPKGFYQILTINGLINSATGGAEYQPLLTALLPNKLESTYSEVVEIIKESWIRLNVTPKIKRMHVDYEPALQKAMKCLVGEENVLIKFLTLNQAFFTDIENQLKRLASGCRPKRRAALYVRLERTTLNLEREFVLQIQTLNSPLDQLETVYKFCRQMSYLLHDVRNKSCHTTKSGKKETVKLRKADPAIAPDITSIGFIPDSNSYYVMMMVSANVQEDQEDDPLIIWPEGDVVDQQYEQATLSFEGEFDPENIAVFDDFYDADFNLQEEVLVDEVVDSPPRKQGVSTHGIFCRSVPEQVSVKPVMMQEKRKANRKVGNIFSKSLKPKAELAPSNANCASYQVQPLLSSIPPATQADKVFLNFHYTSQYKYCTDPPTVDQLKEKCRMIDVPFFKRLQFYPPPGMLIHNWSTVTTTTVLGDGSCGYRALSVLLTGRQDFHQRIRLVINEKIQSGDLLNTFYDFADRNVIRKAQHKMNPTNASNPYYWFDVDDAYAFSLICDVNVVIYNASTLTWSLYNRNFLKGPETLVQGATLHLLLKTNHYEPILSIHVMPSRRPSFTSSYVSKASTVSEMETK</sequence>
<dbReference type="PROSITE" id="PS50802">
    <property type="entry name" value="OTU"/>
    <property type="match status" value="1"/>
</dbReference>
<evidence type="ECO:0000259" key="1">
    <source>
        <dbReference type="PROSITE" id="PS50802"/>
    </source>
</evidence>
<reference evidence="3" key="2">
    <citation type="submission" date="2020-10" db="UniProtKB">
        <authorList>
            <consortium name="WormBaseParasite"/>
        </authorList>
    </citation>
    <scope>IDENTIFICATION</scope>
</reference>
<reference evidence="2" key="1">
    <citation type="journal article" date="2013" name="Genetics">
        <title>The draft genome and transcriptome of Panagrellus redivivus are shaped by the harsh demands of a free-living lifestyle.</title>
        <authorList>
            <person name="Srinivasan J."/>
            <person name="Dillman A.R."/>
            <person name="Macchietto M.G."/>
            <person name="Heikkinen L."/>
            <person name="Lakso M."/>
            <person name="Fracchia K.M."/>
            <person name="Antoshechkin I."/>
            <person name="Mortazavi A."/>
            <person name="Wong G."/>
            <person name="Sternberg P.W."/>
        </authorList>
    </citation>
    <scope>NUCLEOTIDE SEQUENCE [LARGE SCALE GENOMIC DNA]</scope>
    <source>
        <strain evidence="2">MT8872</strain>
    </source>
</reference>
<protein>
    <submittedName>
        <fullName evidence="3">HTH_48 domain-containing protein</fullName>
    </submittedName>
</protein>